<evidence type="ECO:0000256" key="4">
    <source>
        <dbReference type="RuleBase" id="RU003733"/>
    </source>
</evidence>
<evidence type="ECO:0000256" key="2">
    <source>
        <dbReference type="ARBA" id="ARBA00022679"/>
    </source>
</evidence>
<evidence type="ECO:0000256" key="1">
    <source>
        <dbReference type="ARBA" id="ARBA00009156"/>
    </source>
</evidence>
<dbReference type="CDD" id="cd07804">
    <property type="entry name" value="ASKHA_NBD_FGGY_RrXK-like"/>
    <property type="match status" value="1"/>
</dbReference>
<dbReference type="Pfam" id="PF02782">
    <property type="entry name" value="FGGY_C"/>
    <property type="match status" value="1"/>
</dbReference>
<gene>
    <name evidence="7" type="ORF">KL86PLE_130462</name>
</gene>
<dbReference type="Gene3D" id="3.30.420.40">
    <property type="match status" value="2"/>
</dbReference>
<evidence type="ECO:0000259" key="5">
    <source>
        <dbReference type="Pfam" id="PF00370"/>
    </source>
</evidence>
<name>A0A212LBW9_9HYPH</name>
<dbReference type="RefSeq" id="WP_100079200.1">
    <property type="nucleotide sequence ID" value="NZ_LT608334.1"/>
</dbReference>
<dbReference type="InterPro" id="IPR000577">
    <property type="entry name" value="Carb_kinase_FGGY"/>
</dbReference>
<dbReference type="GO" id="GO:0004856">
    <property type="term" value="F:D-xylulokinase activity"/>
    <property type="evidence" value="ECO:0007669"/>
    <property type="project" value="UniProtKB-EC"/>
</dbReference>
<dbReference type="PANTHER" id="PTHR43095:SF5">
    <property type="entry name" value="XYLULOSE KINASE"/>
    <property type="match status" value="1"/>
</dbReference>
<dbReference type="InterPro" id="IPR050406">
    <property type="entry name" value="FGGY_Carb_Kinase"/>
</dbReference>
<feature type="domain" description="Carbohydrate kinase FGGY N-terminal" evidence="5">
    <location>
        <begin position="7"/>
        <end position="252"/>
    </location>
</feature>
<evidence type="ECO:0000313" key="7">
    <source>
        <dbReference type="EMBL" id="SCM75061.1"/>
    </source>
</evidence>
<organism evidence="7">
    <name type="scientific">uncultured Pleomorphomonas sp</name>
    <dbReference type="NCBI Taxonomy" id="442121"/>
    <lineage>
        <taxon>Bacteria</taxon>
        <taxon>Pseudomonadati</taxon>
        <taxon>Pseudomonadota</taxon>
        <taxon>Alphaproteobacteria</taxon>
        <taxon>Hyphomicrobiales</taxon>
        <taxon>Pleomorphomonadaceae</taxon>
        <taxon>Pleomorphomonas</taxon>
        <taxon>environmental samples</taxon>
    </lineage>
</organism>
<feature type="domain" description="Carbohydrate kinase FGGY C-terminal" evidence="6">
    <location>
        <begin position="269"/>
        <end position="464"/>
    </location>
</feature>
<dbReference type="PANTHER" id="PTHR43095">
    <property type="entry name" value="SUGAR KINASE"/>
    <property type="match status" value="1"/>
</dbReference>
<protein>
    <submittedName>
        <fullName evidence="7">Xylulokinase</fullName>
        <ecNumber evidence="7">2.7.1.17</ecNumber>
    </submittedName>
</protein>
<sequence>MTGADCVLGVDLGTSSVKAVLVDRDGRILGQGRAEYGFVSLHSLWAEQSSEAWLHAFTEAVRETLLRAGVTAQSVKGMAVSAIGGGTGIPVDVGMQPIRPCLLWLDRRAKIESERVRQMISEEDLYAITGNGADSYFGFTKILWIKNHEPEVWSRINYFLPPNADIIYRLTGEIAVDHSQACNIGGVYDLGKRAWSEEMADILDIPPYFFPERLVGSQEVVGRLHKAGARMLGLTEGMPVCAGGVDAAVATLRAGVVREGQHAAMLSSSTCWGFIHASADRFPGLVSMPYVIDSETLTYSYGGSATSGSVVQWFRDNFADNERLVESLTSGGKRRISAYDLLDEHASTIQPGSNGLMMLPYFMGERSPIWDVDARGTITGLTLSHTKSHLYRAMLESVAYALKNNIDYGSAAFQGLEDQLTVVGDVSKSDLWVEIITNVTGRPVRVLPNSGKAAYGAAVIAAYGVGMIDRQQMVDWLSVRQQARVLTPDAAANAVYERTFENFKRLYEHMKSYFPTVNET</sequence>
<accession>A0A212LBW9</accession>
<dbReference type="PROSITE" id="PS00445">
    <property type="entry name" value="FGGY_KINASES_2"/>
    <property type="match status" value="1"/>
</dbReference>
<comment type="similarity">
    <text evidence="1 4">Belongs to the FGGY kinase family.</text>
</comment>
<dbReference type="EC" id="2.7.1.17" evidence="7"/>
<dbReference type="InterPro" id="IPR043129">
    <property type="entry name" value="ATPase_NBD"/>
</dbReference>
<evidence type="ECO:0000256" key="3">
    <source>
        <dbReference type="ARBA" id="ARBA00022777"/>
    </source>
</evidence>
<dbReference type="InterPro" id="IPR018483">
    <property type="entry name" value="Carb_kinase_FGGY_CS"/>
</dbReference>
<dbReference type="PIRSF" id="PIRSF000538">
    <property type="entry name" value="GlpK"/>
    <property type="match status" value="1"/>
</dbReference>
<dbReference type="AlphaFoldDB" id="A0A212LBW9"/>
<reference evidence="7" key="1">
    <citation type="submission" date="2016-08" db="EMBL/GenBank/DDBJ databases">
        <authorList>
            <person name="Seilhamer J.J."/>
        </authorList>
    </citation>
    <scope>NUCLEOTIDE SEQUENCE</scope>
    <source>
        <strain evidence="7">86</strain>
    </source>
</reference>
<proteinExistence type="inferred from homology"/>
<dbReference type="Pfam" id="PF00370">
    <property type="entry name" value="FGGY_N"/>
    <property type="match status" value="1"/>
</dbReference>
<keyword evidence="2 4" id="KW-0808">Transferase</keyword>
<dbReference type="InterPro" id="IPR018484">
    <property type="entry name" value="FGGY_N"/>
</dbReference>
<dbReference type="InterPro" id="IPR018485">
    <property type="entry name" value="FGGY_C"/>
</dbReference>
<keyword evidence="3 4" id="KW-0418">Kinase</keyword>
<dbReference type="SUPFAM" id="SSF53067">
    <property type="entry name" value="Actin-like ATPase domain"/>
    <property type="match status" value="2"/>
</dbReference>
<evidence type="ECO:0000259" key="6">
    <source>
        <dbReference type="Pfam" id="PF02782"/>
    </source>
</evidence>
<dbReference type="EMBL" id="FMJD01000005">
    <property type="protein sequence ID" value="SCM75061.1"/>
    <property type="molecule type" value="Genomic_DNA"/>
</dbReference>